<feature type="binding site" evidence="14">
    <location>
        <position position="369"/>
    </location>
    <ligand>
        <name>Zn(2+)</name>
        <dbReference type="ChEBI" id="CHEBI:29105"/>
        <note>catalytic</note>
    </ligand>
</feature>
<evidence type="ECO:0000256" key="9">
    <source>
        <dbReference type="ARBA" id="ARBA00022840"/>
    </source>
</evidence>
<evidence type="ECO:0000256" key="2">
    <source>
        <dbReference type="ARBA" id="ARBA00008226"/>
    </source>
</evidence>
<evidence type="ECO:0000256" key="13">
    <source>
        <dbReference type="ARBA" id="ARBA00049515"/>
    </source>
</evidence>
<dbReference type="FunFam" id="3.30.54.20:FF:000003">
    <property type="entry name" value="Threonine--tRNA ligase"/>
    <property type="match status" value="1"/>
</dbReference>
<dbReference type="PROSITE" id="PS51880">
    <property type="entry name" value="TGS"/>
    <property type="match status" value="1"/>
</dbReference>
<comment type="subunit">
    <text evidence="14">Homodimer.</text>
</comment>
<comment type="caution">
    <text evidence="17">The sequence shown here is derived from an EMBL/GenBank/DDBJ whole genome shotgun (WGS) entry which is preliminary data.</text>
</comment>
<dbReference type="GO" id="GO:0005524">
    <property type="term" value="F:ATP binding"/>
    <property type="evidence" value="ECO:0007669"/>
    <property type="project" value="UniProtKB-UniRule"/>
</dbReference>
<dbReference type="GO" id="GO:0005737">
    <property type="term" value="C:cytoplasm"/>
    <property type="evidence" value="ECO:0007669"/>
    <property type="project" value="UniProtKB-SubCell"/>
</dbReference>
<dbReference type="SUPFAM" id="SSF55186">
    <property type="entry name" value="ThrRS/AlaRS common domain"/>
    <property type="match status" value="1"/>
</dbReference>
<dbReference type="InterPro" id="IPR045864">
    <property type="entry name" value="aa-tRNA-synth_II/BPL/LPL"/>
</dbReference>
<evidence type="ECO:0000313" key="17">
    <source>
        <dbReference type="EMBL" id="REE02983.1"/>
    </source>
</evidence>
<dbReference type="InterPro" id="IPR002314">
    <property type="entry name" value="aa-tRNA-synt_IIb"/>
</dbReference>
<dbReference type="Pfam" id="PF07973">
    <property type="entry name" value="tRNA_SAD"/>
    <property type="match status" value="1"/>
</dbReference>
<dbReference type="AlphaFoldDB" id="A0A3D9LCS2"/>
<comment type="caution">
    <text evidence="14">Lacks conserved residue(s) required for the propagation of feature annotation.</text>
</comment>
<dbReference type="CDD" id="cd00771">
    <property type="entry name" value="ThrRS_core"/>
    <property type="match status" value="1"/>
</dbReference>
<feature type="domain" description="TGS" evidence="16">
    <location>
        <begin position="6"/>
        <end position="63"/>
    </location>
</feature>
<dbReference type="Gene3D" id="3.30.54.20">
    <property type="match status" value="1"/>
</dbReference>
<dbReference type="InterPro" id="IPR036621">
    <property type="entry name" value="Anticodon-bd_dom_sf"/>
</dbReference>
<dbReference type="OrthoDB" id="9802304at2"/>
<dbReference type="GO" id="GO:0000049">
    <property type="term" value="F:tRNA binding"/>
    <property type="evidence" value="ECO:0007669"/>
    <property type="project" value="UniProtKB-KW"/>
</dbReference>
<comment type="similarity">
    <text evidence="2 14">Belongs to the class-II aminoacyl-tRNA synthetase family.</text>
</comment>
<evidence type="ECO:0000256" key="8">
    <source>
        <dbReference type="ARBA" id="ARBA00022833"/>
    </source>
</evidence>
<dbReference type="PANTHER" id="PTHR11451:SF44">
    <property type="entry name" value="THREONINE--TRNA LIGASE, CHLOROPLASTIC_MITOCHONDRIAL 2"/>
    <property type="match status" value="1"/>
</dbReference>
<accession>A0A3D9LCS2</accession>
<dbReference type="InterPro" id="IPR004154">
    <property type="entry name" value="Anticodon-bd"/>
</dbReference>
<dbReference type="InterPro" id="IPR004095">
    <property type="entry name" value="TGS"/>
</dbReference>
<evidence type="ECO:0000256" key="7">
    <source>
        <dbReference type="ARBA" id="ARBA00022741"/>
    </source>
</evidence>
<dbReference type="Gene3D" id="3.40.50.800">
    <property type="entry name" value="Anticodon-binding domain"/>
    <property type="match status" value="1"/>
</dbReference>
<keyword evidence="10 14" id="KW-0694">RNA-binding</keyword>
<dbReference type="Pfam" id="PF03129">
    <property type="entry name" value="HGTP_anticodon"/>
    <property type="match status" value="1"/>
</dbReference>
<evidence type="ECO:0000256" key="4">
    <source>
        <dbReference type="ARBA" id="ARBA00022555"/>
    </source>
</evidence>
<comment type="subcellular location">
    <subcellularLocation>
        <location evidence="1 14">Cytoplasm</location>
    </subcellularLocation>
</comment>
<dbReference type="SUPFAM" id="SSF52954">
    <property type="entry name" value="Class II aaRS ABD-related"/>
    <property type="match status" value="1"/>
</dbReference>
<dbReference type="GO" id="GO:0004829">
    <property type="term" value="F:threonine-tRNA ligase activity"/>
    <property type="evidence" value="ECO:0007669"/>
    <property type="project" value="UniProtKB-UniRule"/>
</dbReference>
<feature type="binding site" evidence="14">
    <location>
        <position position="420"/>
    </location>
    <ligand>
        <name>Zn(2+)</name>
        <dbReference type="ChEBI" id="CHEBI:29105"/>
        <note>catalytic</note>
    </ligand>
</feature>
<evidence type="ECO:0000256" key="12">
    <source>
        <dbReference type="ARBA" id="ARBA00023146"/>
    </source>
</evidence>
<dbReference type="HAMAP" id="MF_00184">
    <property type="entry name" value="Thr_tRNA_synth"/>
    <property type="match status" value="1"/>
</dbReference>
<dbReference type="PROSITE" id="PS50862">
    <property type="entry name" value="AA_TRNA_LIGASE_II"/>
    <property type="match status" value="1"/>
</dbReference>
<evidence type="ECO:0000259" key="16">
    <source>
        <dbReference type="PROSITE" id="PS51880"/>
    </source>
</evidence>
<dbReference type="SMART" id="SM00863">
    <property type="entry name" value="tRNA_SAD"/>
    <property type="match status" value="1"/>
</dbReference>
<evidence type="ECO:0000256" key="10">
    <source>
        <dbReference type="ARBA" id="ARBA00022884"/>
    </source>
</evidence>
<feature type="domain" description="Aminoacyl-transfer RNA synthetases class-II family profile" evidence="15">
    <location>
        <begin position="294"/>
        <end position="570"/>
    </location>
</feature>
<keyword evidence="6 14" id="KW-0479">Metal-binding</keyword>
<evidence type="ECO:0000256" key="6">
    <source>
        <dbReference type="ARBA" id="ARBA00022723"/>
    </source>
</evidence>
<dbReference type="InterPro" id="IPR006195">
    <property type="entry name" value="aa-tRNA-synth_II"/>
</dbReference>
<evidence type="ECO:0000313" key="18">
    <source>
        <dbReference type="Proteomes" id="UP000256727"/>
    </source>
</evidence>
<dbReference type="Proteomes" id="UP000256727">
    <property type="component" value="Unassembled WGS sequence"/>
</dbReference>
<dbReference type="Gene3D" id="3.30.980.10">
    <property type="entry name" value="Threonyl-trna Synthetase, Chain A, domain 2"/>
    <property type="match status" value="1"/>
</dbReference>
<proteinExistence type="inferred from homology"/>
<dbReference type="FunFam" id="3.30.980.10:FF:000005">
    <property type="entry name" value="Threonyl-tRNA synthetase, mitochondrial"/>
    <property type="match status" value="1"/>
</dbReference>
<dbReference type="EMBL" id="QREH01000001">
    <property type="protein sequence ID" value="REE02983.1"/>
    <property type="molecule type" value="Genomic_DNA"/>
</dbReference>
<dbReference type="PRINTS" id="PR01047">
    <property type="entry name" value="TRNASYNTHTHR"/>
</dbReference>
<keyword evidence="4 14" id="KW-0820">tRNA-binding</keyword>
<evidence type="ECO:0000256" key="1">
    <source>
        <dbReference type="ARBA" id="ARBA00004496"/>
    </source>
</evidence>
<keyword evidence="5 14" id="KW-0436">Ligase</keyword>
<organism evidence="17 18">
    <name type="scientific">Citricoccus muralis</name>
    <dbReference type="NCBI Taxonomy" id="169134"/>
    <lineage>
        <taxon>Bacteria</taxon>
        <taxon>Bacillati</taxon>
        <taxon>Actinomycetota</taxon>
        <taxon>Actinomycetes</taxon>
        <taxon>Micrococcales</taxon>
        <taxon>Micrococcaceae</taxon>
        <taxon>Citricoccus</taxon>
    </lineage>
</organism>
<dbReference type="FunFam" id="3.30.930.10:FF:000019">
    <property type="entry name" value="Threonine--tRNA ligase"/>
    <property type="match status" value="1"/>
</dbReference>
<dbReference type="InterPro" id="IPR033728">
    <property type="entry name" value="ThrRS_core"/>
</dbReference>
<dbReference type="InterPro" id="IPR047246">
    <property type="entry name" value="ThrRS_anticodon"/>
</dbReference>
<reference evidence="17 18" key="1">
    <citation type="submission" date="2018-07" db="EMBL/GenBank/DDBJ databases">
        <title>Sequencing the genomes of 1000 actinobacteria strains.</title>
        <authorList>
            <person name="Klenk H.-P."/>
        </authorList>
    </citation>
    <scope>NUCLEOTIDE SEQUENCE [LARGE SCALE GENOMIC DNA]</scope>
    <source>
        <strain evidence="17 18">DSM 14442</strain>
    </source>
</reference>
<comment type="catalytic activity">
    <reaction evidence="13 14">
        <text>tRNA(Thr) + L-threonine + ATP = L-threonyl-tRNA(Thr) + AMP + diphosphate + H(+)</text>
        <dbReference type="Rhea" id="RHEA:24624"/>
        <dbReference type="Rhea" id="RHEA-COMP:9670"/>
        <dbReference type="Rhea" id="RHEA-COMP:9704"/>
        <dbReference type="ChEBI" id="CHEBI:15378"/>
        <dbReference type="ChEBI" id="CHEBI:30616"/>
        <dbReference type="ChEBI" id="CHEBI:33019"/>
        <dbReference type="ChEBI" id="CHEBI:57926"/>
        <dbReference type="ChEBI" id="CHEBI:78442"/>
        <dbReference type="ChEBI" id="CHEBI:78534"/>
        <dbReference type="ChEBI" id="CHEBI:456215"/>
        <dbReference type="EC" id="6.1.1.3"/>
    </reaction>
</comment>
<evidence type="ECO:0000256" key="5">
    <source>
        <dbReference type="ARBA" id="ARBA00022598"/>
    </source>
</evidence>
<dbReference type="GO" id="GO:0046872">
    <property type="term" value="F:metal ion binding"/>
    <property type="evidence" value="ECO:0007669"/>
    <property type="project" value="UniProtKB-KW"/>
</dbReference>
<keyword evidence="9 14" id="KW-0067">ATP-binding</keyword>
<comment type="cofactor">
    <cofactor evidence="14">
        <name>Zn(2+)</name>
        <dbReference type="ChEBI" id="CHEBI:29105"/>
    </cofactor>
    <text evidence="14">Binds 1 zinc ion per subunit.</text>
</comment>
<dbReference type="GO" id="GO:0006435">
    <property type="term" value="P:threonyl-tRNA aminoacylation"/>
    <property type="evidence" value="ECO:0007669"/>
    <property type="project" value="UniProtKB-UniRule"/>
</dbReference>
<dbReference type="EC" id="6.1.1.3" evidence="14"/>
<keyword evidence="12 14" id="KW-0030">Aminoacyl-tRNA synthetase</keyword>
<dbReference type="Gene3D" id="3.30.930.10">
    <property type="entry name" value="Bira Bifunctional Protein, Domain 2"/>
    <property type="match status" value="1"/>
</dbReference>
<dbReference type="InterPro" id="IPR002320">
    <property type="entry name" value="Thr-tRNA-ligase_IIa"/>
</dbReference>
<evidence type="ECO:0000256" key="3">
    <source>
        <dbReference type="ARBA" id="ARBA00022490"/>
    </source>
</evidence>
<feature type="binding site" evidence="14">
    <location>
        <position position="547"/>
    </location>
    <ligand>
        <name>Zn(2+)</name>
        <dbReference type="ChEBI" id="CHEBI:29105"/>
        <note>catalytic</note>
    </ligand>
</feature>
<dbReference type="CDD" id="cd00860">
    <property type="entry name" value="ThrRS_anticodon"/>
    <property type="match status" value="1"/>
</dbReference>
<evidence type="ECO:0000256" key="11">
    <source>
        <dbReference type="ARBA" id="ARBA00022917"/>
    </source>
</evidence>
<dbReference type="FunFam" id="3.40.50.800:FF:000001">
    <property type="entry name" value="Threonine--tRNA ligase"/>
    <property type="match status" value="1"/>
</dbReference>
<gene>
    <name evidence="14" type="primary">thrS</name>
    <name evidence="17" type="ORF">C8E99_0778</name>
</gene>
<evidence type="ECO:0000259" key="15">
    <source>
        <dbReference type="PROSITE" id="PS50862"/>
    </source>
</evidence>
<dbReference type="InterPro" id="IPR018163">
    <property type="entry name" value="Thr/Ala-tRNA-synth_IIc_edit"/>
</dbReference>
<keyword evidence="7 14" id="KW-0547">Nucleotide-binding</keyword>
<sequence length="674" mass="75786">MSEASQHEQITITVNAESREVTSGTTGTELFSDQKTIVVMRVDGQLQDLSRQVPTGADVVSVDISDEDGLNVLRHSTAHVMAQAVQQLRPGAKLGIGPYITDGFYFDFDVEEPFTPEDLKTLEKMMQKIINSNQTFARRVVTEDEAREAMADEPYKLELLGKQEDADAVGEGANIEVGAGEITIYDNVDRKSGDSVWCDLCRGPHLPNTKLISNAFALTRSAAAYWLGNEKNKQLQRIYGTAWPTKDDLKAYQERLAEAERRDHRKLGAEMDLFSFPDELGSGLPVFHPRGGIIRKEMEDYSRQRHTEAGYEFVYTPHITKQHLYEISGHLDWYADGMFPPMQIDEQRDPLTGEITKQGQNYYLKPMNCPMHNLIFASRGRSYRELPLRLFEFGQVYRYEKSGVVHGLTRVRGMTQDDAHIYCTKDQMKEELTTTLTFVLDLLKDYGLNDFYLELSTKDPEKYVGEDAVWDEATRTLEEVATASGLDLVPDPGGAAFYGPKISVQAKDAIGRTWQMSTIQLDFNLPERFDLEYQAADGTRQRPVMIHRALFGSIERFLGVLTEHYAGSFPAWLAPEQVVAIPVAEAFNDYLAEVVTQLKAQGIRARLDDGSDRFPKKIRTASKEKVPFVLIAGGEDAEAGAVSFRFRDGSQDNGVPVSEAVERIVNAVRNRETQ</sequence>
<dbReference type="Pfam" id="PF00587">
    <property type="entry name" value="tRNA-synt_2b"/>
    <property type="match status" value="1"/>
</dbReference>
<dbReference type="InterPro" id="IPR012947">
    <property type="entry name" value="tRNA_SAD"/>
</dbReference>
<dbReference type="SUPFAM" id="SSF55681">
    <property type="entry name" value="Class II aaRS and biotin synthetases"/>
    <property type="match status" value="1"/>
</dbReference>
<keyword evidence="3 14" id="KW-0963">Cytoplasm</keyword>
<keyword evidence="8 14" id="KW-0862">Zinc</keyword>
<protein>
    <recommendedName>
        <fullName evidence="14">Threonine--tRNA ligase</fullName>
        <ecNumber evidence="14">6.1.1.3</ecNumber>
    </recommendedName>
    <alternativeName>
        <fullName evidence="14">Threonyl-tRNA synthetase</fullName>
        <shortName evidence="14">ThrRS</shortName>
    </alternativeName>
</protein>
<dbReference type="PANTHER" id="PTHR11451">
    <property type="entry name" value="THREONINE-TRNA LIGASE"/>
    <property type="match status" value="1"/>
</dbReference>
<evidence type="ECO:0000256" key="14">
    <source>
        <dbReference type="HAMAP-Rule" id="MF_00184"/>
    </source>
</evidence>
<keyword evidence="11 14" id="KW-0648">Protein biosynthesis</keyword>
<dbReference type="NCBIfam" id="TIGR00418">
    <property type="entry name" value="thrS"/>
    <property type="match status" value="1"/>
</dbReference>
<name>A0A3D9LCS2_9MICC</name>
<keyword evidence="18" id="KW-1185">Reference proteome</keyword>